<protein>
    <submittedName>
        <fullName evidence="2">Uncharacterized protein</fullName>
    </submittedName>
</protein>
<dbReference type="Proteomes" id="UP000070299">
    <property type="component" value="Unassembled WGS sequence"/>
</dbReference>
<dbReference type="EMBL" id="LSNE01000020">
    <property type="protein sequence ID" value="KXI26791.1"/>
    <property type="molecule type" value="Genomic_DNA"/>
</dbReference>
<dbReference type="RefSeq" id="WP_068382244.1">
    <property type="nucleotide sequence ID" value="NZ_LSNE01000020.1"/>
</dbReference>
<feature type="transmembrane region" description="Helical" evidence="1">
    <location>
        <begin position="72"/>
        <end position="91"/>
    </location>
</feature>
<proteinExistence type="predicted"/>
<comment type="caution">
    <text evidence="2">The sequence shown here is derived from an EMBL/GenBank/DDBJ whole genome shotgun (WGS) entry which is preliminary data.</text>
</comment>
<organism evidence="2 3">
    <name type="scientific">Paraglaciecola hydrolytica</name>
    <dbReference type="NCBI Taxonomy" id="1799789"/>
    <lineage>
        <taxon>Bacteria</taxon>
        <taxon>Pseudomonadati</taxon>
        <taxon>Pseudomonadota</taxon>
        <taxon>Gammaproteobacteria</taxon>
        <taxon>Alteromonadales</taxon>
        <taxon>Alteromonadaceae</taxon>
        <taxon>Paraglaciecola</taxon>
    </lineage>
</organism>
<sequence length="370" mass="42133">MTEDEVKVQKAIRQAEYDSELKIITERLNNAISKEKKQYASNIWGSIAIFALGVIIFPFYEPARGGGEIAIWLLRIAGGGIIGIFGIAILFSKRQMEPVKEAQKSYDINTRSIKRKLEKEIENIDKEKYYSDLRAADKALDKQKAKEKEAQHQVSLASLLPRLNQEAINMGEKLPITLTDASIYLCEVKELYNRSLFSPFWDKIEEIYSFIGSYYDTLSGIKDNAITFQKACLEYKGAAPQFIYTDDDIIALSKIDEFITELNKTIEIAQADFNFALIYEARRTNQLLIAGFTNLSSAISGMKNQLSNMTSTLGAELRNIHSSQKQMHNEVITLQNDKLMSYERNAFEMNNLMIGQHNQLILQLRGMSFK</sequence>
<evidence type="ECO:0000256" key="1">
    <source>
        <dbReference type="SAM" id="Phobius"/>
    </source>
</evidence>
<keyword evidence="3" id="KW-1185">Reference proteome</keyword>
<keyword evidence="1" id="KW-1133">Transmembrane helix</keyword>
<reference evidence="3" key="1">
    <citation type="submission" date="2016-02" db="EMBL/GenBank/DDBJ databases">
        <authorList>
            <person name="Schultz-Johansen M."/>
            <person name="Glaring M.A."/>
            <person name="Bech P.K."/>
            <person name="Stougaard P."/>
        </authorList>
    </citation>
    <scope>NUCLEOTIDE SEQUENCE [LARGE SCALE GENOMIC DNA]</scope>
    <source>
        <strain evidence="3">S66</strain>
    </source>
</reference>
<evidence type="ECO:0000313" key="3">
    <source>
        <dbReference type="Proteomes" id="UP000070299"/>
    </source>
</evidence>
<feature type="transmembrane region" description="Helical" evidence="1">
    <location>
        <begin position="43"/>
        <end position="60"/>
    </location>
</feature>
<gene>
    <name evidence="2" type="ORF">AX660_03205</name>
</gene>
<accession>A0A148KKK0</accession>
<keyword evidence="1" id="KW-0812">Transmembrane</keyword>
<evidence type="ECO:0000313" key="2">
    <source>
        <dbReference type="EMBL" id="KXI26791.1"/>
    </source>
</evidence>
<name>A0A148KKK0_9ALTE</name>
<keyword evidence="1" id="KW-0472">Membrane</keyword>
<dbReference type="AlphaFoldDB" id="A0A148KKK0"/>
<dbReference type="OrthoDB" id="4578894at2"/>